<feature type="compositionally biased region" description="Polar residues" evidence="1">
    <location>
        <begin position="107"/>
        <end position="117"/>
    </location>
</feature>
<name>A0A5C3KJ99_COPMA</name>
<proteinExistence type="predicted"/>
<feature type="compositionally biased region" description="Basic and acidic residues" evidence="1">
    <location>
        <begin position="229"/>
        <end position="243"/>
    </location>
</feature>
<feature type="region of interest" description="Disordered" evidence="1">
    <location>
        <begin position="1"/>
        <end position="24"/>
    </location>
</feature>
<evidence type="ECO:0000313" key="2">
    <source>
        <dbReference type="EMBL" id="TFK20142.1"/>
    </source>
</evidence>
<feature type="compositionally biased region" description="Basic residues" evidence="1">
    <location>
        <begin position="169"/>
        <end position="184"/>
    </location>
</feature>
<dbReference type="EMBL" id="ML210310">
    <property type="protein sequence ID" value="TFK20142.1"/>
    <property type="molecule type" value="Genomic_DNA"/>
</dbReference>
<evidence type="ECO:0000313" key="3">
    <source>
        <dbReference type="Proteomes" id="UP000307440"/>
    </source>
</evidence>
<organism evidence="2 3">
    <name type="scientific">Coprinopsis marcescibilis</name>
    <name type="common">Agaric fungus</name>
    <name type="synonym">Psathyrella marcescibilis</name>
    <dbReference type="NCBI Taxonomy" id="230819"/>
    <lineage>
        <taxon>Eukaryota</taxon>
        <taxon>Fungi</taxon>
        <taxon>Dikarya</taxon>
        <taxon>Basidiomycota</taxon>
        <taxon>Agaricomycotina</taxon>
        <taxon>Agaricomycetes</taxon>
        <taxon>Agaricomycetidae</taxon>
        <taxon>Agaricales</taxon>
        <taxon>Agaricineae</taxon>
        <taxon>Psathyrellaceae</taxon>
        <taxon>Coprinopsis</taxon>
    </lineage>
</organism>
<dbReference type="Proteomes" id="UP000307440">
    <property type="component" value="Unassembled WGS sequence"/>
</dbReference>
<gene>
    <name evidence="2" type="ORF">FA15DRAFT_689247</name>
</gene>
<keyword evidence="3" id="KW-1185">Reference proteome</keyword>
<feature type="region of interest" description="Disordered" evidence="1">
    <location>
        <begin position="93"/>
        <end position="243"/>
    </location>
</feature>
<dbReference type="OrthoDB" id="2537258at2759"/>
<dbReference type="AlphaFoldDB" id="A0A5C3KJ99"/>
<sequence length="243" mass="26775">MNVVMQHRYPHSDPSPPPRHPSDDLRQALASANAVFDQAPPPSLREILTAYRTKGDGDRDMLLAMLKAKTSEDQRISSLASLQRTIIELHQRTNGAEVLSPPGRSAAGNSYPYSPNHTPGAPSYPADQRPSRRGGNTHRASSRSRSPARAHPHMPPPRDAPNPHQEPHPRKRHRSSRSPPPHHRGAYEPSHPAEQFPPSPYSSDRSESADYSPRSKASMNIGSLLSVGPRREPNGEAALQDRE</sequence>
<evidence type="ECO:0000256" key="1">
    <source>
        <dbReference type="SAM" id="MobiDB-lite"/>
    </source>
</evidence>
<protein>
    <submittedName>
        <fullName evidence="2">Uncharacterized protein</fullName>
    </submittedName>
</protein>
<reference evidence="2 3" key="1">
    <citation type="journal article" date="2019" name="Nat. Ecol. Evol.">
        <title>Megaphylogeny resolves global patterns of mushroom evolution.</title>
        <authorList>
            <person name="Varga T."/>
            <person name="Krizsan K."/>
            <person name="Foldi C."/>
            <person name="Dima B."/>
            <person name="Sanchez-Garcia M."/>
            <person name="Sanchez-Ramirez S."/>
            <person name="Szollosi G.J."/>
            <person name="Szarkandi J.G."/>
            <person name="Papp V."/>
            <person name="Albert L."/>
            <person name="Andreopoulos W."/>
            <person name="Angelini C."/>
            <person name="Antonin V."/>
            <person name="Barry K.W."/>
            <person name="Bougher N.L."/>
            <person name="Buchanan P."/>
            <person name="Buyck B."/>
            <person name="Bense V."/>
            <person name="Catcheside P."/>
            <person name="Chovatia M."/>
            <person name="Cooper J."/>
            <person name="Damon W."/>
            <person name="Desjardin D."/>
            <person name="Finy P."/>
            <person name="Geml J."/>
            <person name="Haridas S."/>
            <person name="Hughes K."/>
            <person name="Justo A."/>
            <person name="Karasinski D."/>
            <person name="Kautmanova I."/>
            <person name="Kiss B."/>
            <person name="Kocsube S."/>
            <person name="Kotiranta H."/>
            <person name="LaButti K.M."/>
            <person name="Lechner B.E."/>
            <person name="Liimatainen K."/>
            <person name="Lipzen A."/>
            <person name="Lukacs Z."/>
            <person name="Mihaltcheva S."/>
            <person name="Morgado L.N."/>
            <person name="Niskanen T."/>
            <person name="Noordeloos M.E."/>
            <person name="Ohm R.A."/>
            <person name="Ortiz-Santana B."/>
            <person name="Ovrebo C."/>
            <person name="Racz N."/>
            <person name="Riley R."/>
            <person name="Savchenko A."/>
            <person name="Shiryaev A."/>
            <person name="Soop K."/>
            <person name="Spirin V."/>
            <person name="Szebenyi C."/>
            <person name="Tomsovsky M."/>
            <person name="Tulloss R.E."/>
            <person name="Uehling J."/>
            <person name="Grigoriev I.V."/>
            <person name="Vagvolgyi C."/>
            <person name="Papp T."/>
            <person name="Martin F.M."/>
            <person name="Miettinen O."/>
            <person name="Hibbett D.S."/>
            <person name="Nagy L.G."/>
        </authorList>
    </citation>
    <scope>NUCLEOTIDE SEQUENCE [LARGE SCALE GENOMIC DNA]</scope>
    <source>
        <strain evidence="2 3">CBS 121175</strain>
    </source>
</reference>
<feature type="compositionally biased region" description="Basic residues" evidence="1">
    <location>
        <begin position="131"/>
        <end position="152"/>
    </location>
</feature>
<accession>A0A5C3KJ99</accession>